<dbReference type="CDD" id="cd01335">
    <property type="entry name" value="Radical_SAM"/>
    <property type="match status" value="1"/>
</dbReference>
<dbReference type="Pfam" id="PF04055">
    <property type="entry name" value="Radical_SAM"/>
    <property type="match status" value="1"/>
</dbReference>
<evidence type="ECO:0000256" key="1">
    <source>
        <dbReference type="ARBA" id="ARBA00022691"/>
    </source>
</evidence>
<accession>A0ABW0DZY4</accession>
<evidence type="ECO:0000313" key="8">
    <source>
        <dbReference type="Proteomes" id="UP001596035"/>
    </source>
</evidence>
<comment type="caution">
    <text evidence="7">The sequence shown here is derived from an EMBL/GenBank/DDBJ whole genome shotgun (WGS) entry which is preliminary data.</text>
</comment>
<dbReference type="SUPFAM" id="SSF102114">
    <property type="entry name" value="Radical SAM enzymes"/>
    <property type="match status" value="1"/>
</dbReference>
<reference evidence="8" key="1">
    <citation type="journal article" date="2019" name="Int. J. Syst. Evol. Microbiol.">
        <title>The Global Catalogue of Microorganisms (GCM) 10K type strain sequencing project: providing services to taxonomists for standard genome sequencing and annotation.</title>
        <authorList>
            <consortium name="The Broad Institute Genomics Platform"/>
            <consortium name="The Broad Institute Genome Sequencing Center for Infectious Disease"/>
            <person name="Wu L."/>
            <person name="Ma J."/>
        </authorList>
    </citation>
    <scope>NUCLEOTIDE SEQUENCE [LARGE SCALE GENOMIC DNA]</scope>
    <source>
        <strain evidence="8">CGMCC 4.7131</strain>
    </source>
</reference>
<dbReference type="PANTHER" id="PTHR43273:SF8">
    <property type="entry name" value="RADICAL SAM DOMAIN PROTEIN"/>
    <property type="match status" value="1"/>
</dbReference>
<dbReference type="InterPro" id="IPR023867">
    <property type="entry name" value="Sulphatase_maturase_rSAM"/>
</dbReference>
<sequence>MPERSRPPLPFREFLVKVHSRCNLACRYCYVYESQDRGWRTQPVGMAPATAGRLVLRIAEHARHHSLRSVRVILHGGEPLLAGGEFLARFVRGLRAALPAATRAEVALQTNGTLLDETVLRLCHAEDIRIGVSLDGPPAVHDRYRRDPAGRGSHARVAAALALLARPEHRPLWSGLLTTVDPTTDPLATYDHLLSYDPPALTFILPLGNWTVPPPGRVPDPSRTPYADWLVQVFDRWYGSAGRAPRVTLFESVIDLLLGGASGSEVIGGGPSRLAVIDTDGSLTLSDHLKTTYDGADRTGLSVHRDPFDALLRHPGVAARQAGRAGLCAGCRACPLVAVCGGGHYPHRYRAGSGGAGHDNPSVYCPDLARFIGHVARTVAADFPTTATATAATRTEAATKAKAMAGRTPGRRGVGHGG</sequence>
<feature type="compositionally biased region" description="Basic residues" evidence="5">
    <location>
        <begin position="409"/>
        <end position="418"/>
    </location>
</feature>
<dbReference type="PROSITE" id="PS51918">
    <property type="entry name" value="RADICAL_SAM"/>
    <property type="match status" value="1"/>
</dbReference>
<keyword evidence="3" id="KW-0408">Iron</keyword>
<name>A0ABW0DZY4_9ACTN</name>
<dbReference type="InterPro" id="IPR026335">
    <property type="entry name" value="rSAM_SPASM_FxsB"/>
</dbReference>
<evidence type="ECO:0000259" key="6">
    <source>
        <dbReference type="PROSITE" id="PS51918"/>
    </source>
</evidence>
<evidence type="ECO:0000313" key="7">
    <source>
        <dbReference type="EMBL" id="MFC5243110.1"/>
    </source>
</evidence>
<keyword evidence="4" id="KW-0411">Iron-sulfur</keyword>
<feature type="compositionally biased region" description="Low complexity" evidence="5">
    <location>
        <begin position="394"/>
        <end position="408"/>
    </location>
</feature>
<evidence type="ECO:0000256" key="2">
    <source>
        <dbReference type="ARBA" id="ARBA00022723"/>
    </source>
</evidence>
<dbReference type="RefSeq" id="WP_344560045.1">
    <property type="nucleotide sequence ID" value="NZ_BAAATG010000016.1"/>
</dbReference>
<dbReference type="Proteomes" id="UP001596035">
    <property type="component" value="Unassembled WGS sequence"/>
</dbReference>
<proteinExistence type="predicted"/>
<dbReference type="InterPro" id="IPR058240">
    <property type="entry name" value="rSAM_sf"/>
</dbReference>
<dbReference type="PANTHER" id="PTHR43273">
    <property type="entry name" value="ANAEROBIC SULFATASE-MATURATING ENZYME HOMOLOG ASLB-RELATED"/>
    <property type="match status" value="1"/>
</dbReference>
<keyword evidence="2" id="KW-0479">Metal-binding</keyword>
<feature type="domain" description="Radical SAM core" evidence="6">
    <location>
        <begin position="8"/>
        <end position="240"/>
    </location>
</feature>
<evidence type="ECO:0000256" key="4">
    <source>
        <dbReference type="ARBA" id="ARBA00023014"/>
    </source>
</evidence>
<evidence type="ECO:0000256" key="5">
    <source>
        <dbReference type="SAM" id="MobiDB-lite"/>
    </source>
</evidence>
<evidence type="ECO:0000256" key="3">
    <source>
        <dbReference type="ARBA" id="ARBA00023004"/>
    </source>
</evidence>
<dbReference type="InterPro" id="IPR013785">
    <property type="entry name" value="Aldolase_TIM"/>
</dbReference>
<keyword evidence="8" id="KW-1185">Reference proteome</keyword>
<feature type="region of interest" description="Disordered" evidence="5">
    <location>
        <begin position="394"/>
        <end position="418"/>
    </location>
</feature>
<dbReference type="SFLD" id="SFLDG01386">
    <property type="entry name" value="main_SPASM_domain-containing"/>
    <property type="match status" value="1"/>
</dbReference>
<keyword evidence="1" id="KW-0949">S-adenosyl-L-methionine</keyword>
<gene>
    <name evidence="7" type="ORF">ACFPWV_24880</name>
</gene>
<dbReference type="InterPro" id="IPR007197">
    <property type="entry name" value="rSAM"/>
</dbReference>
<dbReference type="EMBL" id="JBHSKN010000021">
    <property type="protein sequence ID" value="MFC5243110.1"/>
    <property type="molecule type" value="Genomic_DNA"/>
</dbReference>
<dbReference type="NCBIfam" id="TIGR04269">
    <property type="entry name" value="SAM_SPASM_FxsB"/>
    <property type="match status" value="1"/>
</dbReference>
<protein>
    <submittedName>
        <fullName evidence="7">FxsB family cyclophane-forming radical SAM/SPASM peptide maturase</fullName>
    </submittedName>
</protein>
<dbReference type="SFLD" id="SFLDS00029">
    <property type="entry name" value="Radical_SAM"/>
    <property type="match status" value="1"/>
</dbReference>
<dbReference type="SFLD" id="SFLDG01072">
    <property type="entry name" value="dehydrogenase_like"/>
    <property type="match status" value="1"/>
</dbReference>
<dbReference type="Gene3D" id="3.20.20.70">
    <property type="entry name" value="Aldolase class I"/>
    <property type="match status" value="1"/>
</dbReference>
<organism evidence="7 8">
    <name type="scientific">Streptomyces atrovirens</name>
    <dbReference type="NCBI Taxonomy" id="285556"/>
    <lineage>
        <taxon>Bacteria</taxon>
        <taxon>Bacillati</taxon>
        <taxon>Actinomycetota</taxon>
        <taxon>Actinomycetes</taxon>
        <taxon>Kitasatosporales</taxon>
        <taxon>Streptomycetaceae</taxon>
        <taxon>Streptomyces</taxon>
    </lineage>
</organism>
<dbReference type="SFLD" id="SFLDG01067">
    <property type="entry name" value="SPASM/twitch_domain_containing"/>
    <property type="match status" value="1"/>
</dbReference>